<dbReference type="PATRIC" id="fig|762836.4.peg.5207"/>
<feature type="coiled-coil region" evidence="1">
    <location>
        <begin position="1405"/>
        <end position="1436"/>
    </location>
</feature>
<dbReference type="EMBL" id="LROM01000152">
    <property type="protein sequence ID" value="OEZ91455.1"/>
    <property type="molecule type" value="Genomic_DNA"/>
</dbReference>
<sequence length="1732" mass="182988">MPDIASLGLEINSKQVVEGTRALDALGAAAAAVEPKIDSVTKASDGLSQASAKVWRFGADATKGMDALGEATQRTGQRYQVSNGQMDDTAKILRQQAEEARATAQANTALGRSTTQMTLGQQLFIDKLRDQVAVLGMSRSQLLAYQAAELGVTKETEALIAKMKQFEDAAKAAGEAAKAAAAAKREQERSALTLSSALGLLVKGYAALKVAEYIKESALLAARYETLGVVVEVVGRNAGYTKTQMDTATDAIARQGITMVESRESATKLVQAHVDLKNATVLARIAQDAAVIGHLNSSDAFDRLVNGISRGNVLILRNIGINVNLQTAYREMADELGKTTKELTENERGQARLNAVIERGADIAGTYEAAMGTAGKQITSMQRYVTDLKTVVGEAFLEVLTVSVMALTDHLKDANKEVSELSTNQQLHEWGRTLADVFVWVANRVANATTLLQQGGALAGHLAKIDSINSVYDEKVRDPKTQGDFLDFSGRSDRIRRVNSERENMLAQEQVGYLEHLAKLSSQYDQFQKAADEREKNATAKKKAELEARLKVDQDYASRAAALLVANAGKPVAVQQAAQMALANSVYVGTPTYRDTEGREPKPKVDKVESTELADRLARIQDQVNAEKEMYETMSKMDDMFHSAGKMGDEQYYKNKRDYAEAAAKDQIDGYNKQIADLKSYHNATAAEAAKHAKQINDIEAKRAAADAKAQDEMNLLGTKEILRKEAIASASDEATNKYLSGLDQEAKKLEDSNAARETSKGAVERETVARLDLAIAYQKEFMAGQVAAGATAEEIAQAPATLKYLEDVRAARARIAAGLDQQQAIQFKDKAADQAIKDWQRAGQSISESLTSAFGEGGKAIGEMFQAYAKGMEGQLRAQKKLKDAKAQSDDNPEKIEAINRAQLEGTQAQIQSYAGMTSAAQGFFSEGSRGYQAMHAATVALQSAEIALSLIKGVNAVLTQGEGDPYTAFARMAAMAALVAGLGVAISGGGGGGGQKAVDVQKLQGTGSVFGDSSAKSDSIRRSIEQLTANSDNMLPINQGMLSALRNIESSMAGLTNLVVRTPGLTDGSNLGIQTGVVGKSTGASIAAGAQAGSMVGGYVAGPVGMVIGAIGGAIVGGLKSIWGKTTQNIVDSGLQYGGSVRGLQAGDGFDQYASIDTTKKSYFGLKKSTSNSVQTQGLSDELSAQFGLIFTNLDKSLQAASVALGGSAADVTKVLDSLTLESTKVSLKDLKGEELTAAINSVISKSMDEIAQAAFPAFDAFRKVGEGYAETVMRLAGDYAKLDAILAGTSTTFGATGVASVKAREHLIELAGGIDELASKSNSFAENFLSKAEQLAPVQKYVTDQLAAMGLQSLDTRDKFKDYVLGLANGGKLATDAGAAQYTALLALADAFAKTHAATVDLSKSEQEIADQRTDLQNQLDELTMTQAQLAAKARKEIDVSNLKLYDELTARKALAAAYETQSEALKTSIDKLKTFASAIKSFRDGLVLGNLSTLTLAEKAAAARDQYSTTLGAARGGDATAQSGLSAAATAFLTASQAGAASRLDYVRDYARVQADMAILAASVGGQLTDAEKQQASLDKQVKGLITLNDSVNAGAATVAQAIASLGVLGVKQIDGSHAGGLSRVPFDGYTAELHSGERVLTAFEAREYSARSSGGGTGDVAAAIDRLTEENRALRAELSEFKAQSQAGDVAVAQSVGKLARLADRWDANGLLVRADEPIPTREVVTA</sequence>
<reference evidence="3" key="1">
    <citation type="journal article" date="2016" name="Front. Microbiol.">
        <title>Molecular Keys to the Janthinobacterium and Duganella spp. Interaction with the Plant Pathogen Fusarium graminearum.</title>
        <authorList>
            <person name="Haack F.S."/>
            <person name="Poehlein A."/>
            <person name="Kroger C."/>
            <person name="Voigt C.A."/>
            <person name="Piepenbring M."/>
            <person name="Bode H.B."/>
            <person name="Daniel R."/>
            <person name="Schafer W."/>
            <person name="Streit W.R."/>
        </authorList>
    </citation>
    <scope>NUCLEOTIDE SEQUENCE [LARGE SCALE GENOMIC DNA]</scope>
    <source>
        <strain evidence="3">T54</strain>
    </source>
</reference>
<evidence type="ECO:0000313" key="3">
    <source>
        <dbReference type="Proteomes" id="UP000175989"/>
    </source>
</evidence>
<evidence type="ECO:0000313" key="2">
    <source>
        <dbReference type="EMBL" id="OEZ91455.1"/>
    </source>
</evidence>
<keyword evidence="1" id="KW-0175">Coiled coil</keyword>
<proteinExistence type="predicted"/>
<feature type="coiled-coil region" evidence="1">
    <location>
        <begin position="517"/>
        <end position="549"/>
    </location>
</feature>
<protein>
    <submittedName>
        <fullName evidence="2">Uncharacterized protein</fullName>
    </submittedName>
</protein>
<dbReference type="Proteomes" id="UP000175989">
    <property type="component" value="Unassembled WGS sequence"/>
</dbReference>
<gene>
    <name evidence="2" type="ORF">DUPY_50670</name>
</gene>
<name>A0A1E7W688_9BURK</name>
<keyword evidence="3" id="KW-1185">Reference proteome</keyword>
<dbReference type="OrthoDB" id="8695541at2"/>
<comment type="caution">
    <text evidence="2">The sequence shown here is derived from an EMBL/GenBank/DDBJ whole genome shotgun (WGS) entry which is preliminary data.</text>
</comment>
<dbReference type="RefSeq" id="WP_070251936.1">
    <property type="nucleotide sequence ID" value="NZ_LROM01000152.1"/>
</dbReference>
<evidence type="ECO:0000256" key="1">
    <source>
        <dbReference type="SAM" id="Coils"/>
    </source>
</evidence>
<organism evidence="2 3">
    <name type="scientific">Duganella phyllosphaerae</name>
    <dbReference type="NCBI Taxonomy" id="762836"/>
    <lineage>
        <taxon>Bacteria</taxon>
        <taxon>Pseudomonadati</taxon>
        <taxon>Pseudomonadota</taxon>
        <taxon>Betaproteobacteria</taxon>
        <taxon>Burkholderiales</taxon>
        <taxon>Oxalobacteraceae</taxon>
        <taxon>Telluria group</taxon>
        <taxon>Duganella</taxon>
    </lineage>
</organism>
<accession>A0A1E7W688</accession>